<dbReference type="RefSeq" id="WP_337718716.1">
    <property type="nucleotide sequence ID" value="NZ_JBBEGL010000014.1"/>
</dbReference>
<proteinExistence type="inferred from homology"/>
<dbReference type="PANTHER" id="PTHR33452">
    <property type="entry name" value="OXIDOREDUCTASE CATD-RELATED"/>
    <property type="match status" value="1"/>
</dbReference>
<feature type="transmembrane region" description="Helical" evidence="7">
    <location>
        <begin position="39"/>
        <end position="60"/>
    </location>
</feature>
<sequence>MPTQNARAAAMLAFRCAVCLLFVLHPISALGLVDGSVAPVPVAIASGVEILGALLVAVGLFTRPAAFLLSGMMAFAFFVVHLPGGWNWLENGGEPAALYSWVFLLLFVLGPGPLSLDRRRGRATAAV</sequence>
<comment type="subcellular location">
    <subcellularLocation>
        <location evidence="1">Cell membrane</location>
        <topology evidence="1">Multi-pass membrane protein</topology>
    </subcellularLocation>
</comment>
<keyword evidence="5 7" id="KW-1133">Transmembrane helix</keyword>
<evidence type="ECO:0000256" key="3">
    <source>
        <dbReference type="ARBA" id="ARBA00022475"/>
    </source>
</evidence>
<evidence type="ECO:0000256" key="2">
    <source>
        <dbReference type="ARBA" id="ARBA00006679"/>
    </source>
</evidence>
<comment type="caution">
    <text evidence="8">The sequence shown here is derived from an EMBL/GenBank/DDBJ whole genome shotgun (WGS) entry which is preliminary data.</text>
</comment>
<keyword evidence="3" id="KW-1003">Cell membrane</keyword>
<comment type="similarity">
    <text evidence="2">Belongs to the DoxX family.</text>
</comment>
<evidence type="ECO:0000256" key="7">
    <source>
        <dbReference type="SAM" id="Phobius"/>
    </source>
</evidence>
<dbReference type="PANTHER" id="PTHR33452:SF4">
    <property type="entry name" value="BLL4328 PROTEIN"/>
    <property type="match status" value="1"/>
</dbReference>
<dbReference type="Pfam" id="PF07681">
    <property type="entry name" value="DoxX"/>
    <property type="match status" value="1"/>
</dbReference>
<keyword evidence="6 7" id="KW-0472">Membrane</keyword>
<protein>
    <submittedName>
        <fullName evidence="8">DoxX family protein</fullName>
    </submittedName>
</protein>
<evidence type="ECO:0000256" key="6">
    <source>
        <dbReference type="ARBA" id="ARBA00023136"/>
    </source>
</evidence>
<evidence type="ECO:0000256" key="1">
    <source>
        <dbReference type="ARBA" id="ARBA00004651"/>
    </source>
</evidence>
<evidence type="ECO:0000256" key="5">
    <source>
        <dbReference type="ARBA" id="ARBA00022989"/>
    </source>
</evidence>
<keyword evidence="4 7" id="KW-0812">Transmembrane</keyword>
<organism evidence="8 9">
    <name type="scientific">Actinomycetospora aeridis</name>
    <dbReference type="NCBI Taxonomy" id="3129231"/>
    <lineage>
        <taxon>Bacteria</taxon>
        <taxon>Bacillati</taxon>
        <taxon>Actinomycetota</taxon>
        <taxon>Actinomycetes</taxon>
        <taxon>Pseudonocardiales</taxon>
        <taxon>Pseudonocardiaceae</taxon>
        <taxon>Actinomycetospora</taxon>
    </lineage>
</organism>
<name>A0ABU8NDQ0_9PSEU</name>
<evidence type="ECO:0000313" key="8">
    <source>
        <dbReference type="EMBL" id="MEJ2890517.1"/>
    </source>
</evidence>
<keyword evidence="9" id="KW-1185">Reference proteome</keyword>
<accession>A0ABU8NDQ0</accession>
<dbReference type="InterPro" id="IPR032808">
    <property type="entry name" value="DoxX"/>
</dbReference>
<evidence type="ECO:0000313" key="9">
    <source>
        <dbReference type="Proteomes" id="UP001370100"/>
    </source>
</evidence>
<reference evidence="8 9" key="1">
    <citation type="submission" date="2024-03" db="EMBL/GenBank/DDBJ databases">
        <title>Actinomycetospora sp. OC33-EN06, a novel actinomycete isolated from wild orchid (Aerides multiflora).</title>
        <authorList>
            <person name="Suriyachadkun C."/>
        </authorList>
    </citation>
    <scope>NUCLEOTIDE SEQUENCE [LARGE SCALE GENOMIC DNA]</scope>
    <source>
        <strain evidence="8 9">OC33-EN06</strain>
    </source>
</reference>
<gene>
    <name evidence="8" type="ORF">WCD41_28945</name>
</gene>
<feature type="transmembrane region" description="Helical" evidence="7">
    <location>
        <begin position="98"/>
        <end position="116"/>
    </location>
</feature>
<dbReference type="EMBL" id="JBBEGL010000014">
    <property type="protein sequence ID" value="MEJ2890517.1"/>
    <property type="molecule type" value="Genomic_DNA"/>
</dbReference>
<feature type="transmembrane region" description="Helical" evidence="7">
    <location>
        <begin position="67"/>
        <end position="86"/>
    </location>
</feature>
<dbReference type="Proteomes" id="UP001370100">
    <property type="component" value="Unassembled WGS sequence"/>
</dbReference>
<dbReference type="InterPro" id="IPR051907">
    <property type="entry name" value="DoxX-like_oxidoreductase"/>
</dbReference>
<evidence type="ECO:0000256" key="4">
    <source>
        <dbReference type="ARBA" id="ARBA00022692"/>
    </source>
</evidence>